<comment type="caution">
    <text evidence="3">The sequence shown here is derived from an EMBL/GenBank/DDBJ whole genome shotgun (WGS) entry which is preliminary data.</text>
</comment>
<feature type="domain" description="Methyltransferase type 11" evidence="2">
    <location>
        <begin position="49"/>
        <end position="148"/>
    </location>
</feature>
<name>A0ABW5EAD6_9GAMM</name>
<reference evidence="4" key="1">
    <citation type="journal article" date="2019" name="Int. J. Syst. Evol. Microbiol.">
        <title>The Global Catalogue of Microorganisms (GCM) 10K type strain sequencing project: providing services to taxonomists for standard genome sequencing and annotation.</title>
        <authorList>
            <consortium name="The Broad Institute Genomics Platform"/>
            <consortium name="The Broad Institute Genome Sequencing Center for Infectious Disease"/>
            <person name="Wu L."/>
            <person name="Ma J."/>
        </authorList>
    </citation>
    <scope>NUCLEOTIDE SEQUENCE [LARGE SCALE GENOMIC DNA]</scope>
    <source>
        <strain evidence="4">KCTC 12848</strain>
    </source>
</reference>
<organism evidence="3 4">
    <name type="scientific">Microbulbifer halophilus</name>
    <dbReference type="NCBI Taxonomy" id="453963"/>
    <lineage>
        <taxon>Bacteria</taxon>
        <taxon>Pseudomonadati</taxon>
        <taxon>Pseudomonadota</taxon>
        <taxon>Gammaproteobacteria</taxon>
        <taxon>Cellvibrionales</taxon>
        <taxon>Microbulbiferaceae</taxon>
        <taxon>Microbulbifer</taxon>
    </lineage>
</organism>
<evidence type="ECO:0000256" key="1">
    <source>
        <dbReference type="ARBA" id="ARBA00022679"/>
    </source>
</evidence>
<dbReference type="InterPro" id="IPR050447">
    <property type="entry name" value="Erg6_SMT_methyltransf"/>
</dbReference>
<dbReference type="InterPro" id="IPR029063">
    <property type="entry name" value="SAM-dependent_MTases_sf"/>
</dbReference>
<dbReference type="PANTHER" id="PTHR44068">
    <property type="entry name" value="ZGC:194242"/>
    <property type="match status" value="1"/>
</dbReference>
<dbReference type="EMBL" id="JBHUJD010000009">
    <property type="protein sequence ID" value="MFD2310538.1"/>
    <property type="molecule type" value="Genomic_DNA"/>
</dbReference>
<keyword evidence="3" id="KW-0489">Methyltransferase</keyword>
<dbReference type="Gene3D" id="3.40.50.150">
    <property type="entry name" value="Vaccinia Virus protein VP39"/>
    <property type="match status" value="1"/>
</dbReference>
<dbReference type="SUPFAM" id="SSF53335">
    <property type="entry name" value="S-adenosyl-L-methionine-dependent methyltransferases"/>
    <property type="match status" value="1"/>
</dbReference>
<dbReference type="RefSeq" id="WP_265722894.1">
    <property type="nucleotide sequence ID" value="NZ_JAPIVK010000031.1"/>
</dbReference>
<keyword evidence="1 3" id="KW-0808">Transferase</keyword>
<evidence type="ECO:0000313" key="3">
    <source>
        <dbReference type="EMBL" id="MFD2310538.1"/>
    </source>
</evidence>
<dbReference type="Proteomes" id="UP001597425">
    <property type="component" value="Unassembled WGS sequence"/>
</dbReference>
<dbReference type="Pfam" id="PF08241">
    <property type="entry name" value="Methyltransf_11"/>
    <property type="match status" value="1"/>
</dbReference>
<evidence type="ECO:0000313" key="4">
    <source>
        <dbReference type="Proteomes" id="UP001597425"/>
    </source>
</evidence>
<dbReference type="PANTHER" id="PTHR44068:SF1">
    <property type="entry name" value="HYPOTHETICAL LOC100005854"/>
    <property type="match status" value="1"/>
</dbReference>
<protein>
    <submittedName>
        <fullName evidence="3">Class I SAM-dependent methyltransferase</fullName>
        <ecNumber evidence="3">2.1.1.-</ecNumber>
    </submittedName>
</protein>
<dbReference type="CDD" id="cd02440">
    <property type="entry name" value="AdoMet_MTases"/>
    <property type="match status" value="1"/>
</dbReference>
<evidence type="ECO:0000259" key="2">
    <source>
        <dbReference type="Pfam" id="PF08241"/>
    </source>
</evidence>
<keyword evidence="4" id="KW-1185">Reference proteome</keyword>
<dbReference type="EC" id="2.1.1.-" evidence="3"/>
<dbReference type="InterPro" id="IPR013216">
    <property type="entry name" value="Methyltransf_11"/>
</dbReference>
<accession>A0ABW5EAD6</accession>
<dbReference type="GO" id="GO:0032259">
    <property type="term" value="P:methylation"/>
    <property type="evidence" value="ECO:0007669"/>
    <property type="project" value="UniProtKB-KW"/>
</dbReference>
<dbReference type="GO" id="GO:0008168">
    <property type="term" value="F:methyltransferase activity"/>
    <property type="evidence" value="ECO:0007669"/>
    <property type="project" value="UniProtKB-KW"/>
</dbReference>
<gene>
    <name evidence="3" type="ORF">ACFSKX_08935</name>
</gene>
<proteinExistence type="predicted"/>
<sequence>MDDRELAAQLRCPTGTDAAEVAGRMNEANRALNHKCIDLLQLAAAERILEIGPANGAFVADIVGAAEGIAYTGLDWSADMVAEAQRNNSRAVSSGAARFLRGSSDNLPFAEDHFDKILTIHTLYFWENPARHLAEIRRTLKPHGRFCIAFGDREFMQQLPFVPFGFRLYHDTAGQQLLRESGFEVLDCQQHRETDVSNTGEVVEKLINIALCQPE</sequence>